<dbReference type="AlphaFoldDB" id="A0A847RWA8"/>
<evidence type="ECO:0000256" key="2">
    <source>
        <dbReference type="SAM" id="SignalP"/>
    </source>
</evidence>
<feature type="chain" id="PRO_5032634132" evidence="2">
    <location>
        <begin position="20"/>
        <end position="318"/>
    </location>
</feature>
<dbReference type="EMBL" id="JABAIA010000001">
    <property type="protein sequence ID" value="NLR65275.1"/>
    <property type="molecule type" value="Genomic_DNA"/>
</dbReference>
<reference evidence="3 4" key="1">
    <citation type="submission" date="2020-04" db="EMBL/GenBank/DDBJ databases">
        <authorList>
            <person name="Yin C."/>
        </authorList>
    </citation>
    <scope>NUCLEOTIDE SEQUENCE [LARGE SCALE GENOMIC DNA]</scope>
    <source>
        <strain evidence="3 4">Ae27</strain>
    </source>
</reference>
<dbReference type="RefSeq" id="WP_168871174.1">
    <property type="nucleotide sequence ID" value="NZ_JABAIA010000001.1"/>
</dbReference>
<gene>
    <name evidence="3" type="ORF">HGH92_13230</name>
</gene>
<feature type="coiled-coil region" evidence="1">
    <location>
        <begin position="278"/>
        <end position="312"/>
    </location>
</feature>
<evidence type="ECO:0000313" key="4">
    <source>
        <dbReference type="Proteomes" id="UP000570474"/>
    </source>
</evidence>
<evidence type="ECO:0000313" key="3">
    <source>
        <dbReference type="EMBL" id="NLR65275.1"/>
    </source>
</evidence>
<proteinExistence type="predicted"/>
<evidence type="ECO:0000256" key="1">
    <source>
        <dbReference type="SAM" id="Coils"/>
    </source>
</evidence>
<sequence length="318" mass="35142">MKKLCLLALLAGSSVAAVAQTNVVWGDWNSRTEYRNDAGLRGDAGALSGFFQTNAPVNYPSGATSWWHLLDVRHANAANNFAMQFAGSFYDQDLYFRKTNNDPATPWSKVVLQRGGLISFPGVYNFEQFNIGKDGNNGAYALEFVNHTSINQSYGIRMGANVDRFGHGLYFQGAPGADNYAALNYAANPALFISALDNTVGIGTHQTAGYQLAVAGSMIAERVKVKAKGAWPDYVFEKDYLLPSLKSTAAFIQQHKHLPEMPSAKEVDSAGLDLGDMNARLLKKVEELTLHLIRQQEEIEKLQQQNRQILQQMQQMKK</sequence>
<protein>
    <submittedName>
        <fullName evidence="3">Uncharacterized protein</fullName>
    </submittedName>
</protein>
<organism evidence="3 4">
    <name type="scientific">Chitinophaga varians</name>
    <dbReference type="NCBI Taxonomy" id="2202339"/>
    <lineage>
        <taxon>Bacteria</taxon>
        <taxon>Pseudomonadati</taxon>
        <taxon>Bacteroidota</taxon>
        <taxon>Chitinophagia</taxon>
        <taxon>Chitinophagales</taxon>
        <taxon>Chitinophagaceae</taxon>
        <taxon>Chitinophaga</taxon>
    </lineage>
</organism>
<keyword evidence="1" id="KW-0175">Coiled coil</keyword>
<accession>A0A847RWA8</accession>
<feature type="signal peptide" evidence="2">
    <location>
        <begin position="1"/>
        <end position="19"/>
    </location>
</feature>
<keyword evidence="2" id="KW-0732">Signal</keyword>
<keyword evidence="4" id="KW-1185">Reference proteome</keyword>
<comment type="caution">
    <text evidence="3">The sequence shown here is derived from an EMBL/GenBank/DDBJ whole genome shotgun (WGS) entry which is preliminary data.</text>
</comment>
<dbReference type="Proteomes" id="UP000570474">
    <property type="component" value="Unassembled WGS sequence"/>
</dbReference>
<name>A0A847RWA8_9BACT</name>